<dbReference type="AlphaFoldDB" id="A0A074X8I3"/>
<protein>
    <submittedName>
        <fullName evidence="1">Uncharacterized protein</fullName>
    </submittedName>
</protein>
<dbReference type="GeneID" id="40749490"/>
<evidence type="ECO:0000313" key="2">
    <source>
        <dbReference type="Proteomes" id="UP000030706"/>
    </source>
</evidence>
<dbReference type="EMBL" id="KL584990">
    <property type="protein sequence ID" value="KEQ81643.1"/>
    <property type="molecule type" value="Genomic_DNA"/>
</dbReference>
<evidence type="ECO:0000313" key="1">
    <source>
        <dbReference type="EMBL" id="KEQ81643.1"/>
    </source>
</evidence>
<dbReference type="HOGENOM" id="CLU_1026671_0_0_1"/>
<sequence length="271" mass="30527">MNDKSDSISNIYVPGGEYCDVPGTNLESGYWALAVGMANDRNNRQSIEALPDGIAGKYFTILKSIYEGFGWASTEPYFPLEESHLAAIIDYWNDHHRDKYRLIQDEGEPRVWTKVMNHKSRTVLVRSVKCRWQPCGYFERSETIKRLPVESHLVARRIETASTLPKHQPVPRLRVQTSATPDAQHNVDNSEGPAIEIRKTAATIESIATKLHTTRAKIVPAVEKPTKSLDKYEQKKGDLQTAIDKLTATVEEAVLAEHQPPPRATAHDTTR</sequence>
<organism evidence="1 2">
    <name type="scientific">Aureobasidium pullulans EXF-150</name>
    <dbReference type="NCBI Taxonomy" id="1043002"/>
    <lineage>
        <taxon>Eukaryota</taxon>
        <taxon>Fungi</taxon>
        <taxon>Dikarya</taxon>
        <taxon>Ascomycota</taxon>
        <taxon>Pezizomycotina</taxon>
        <taxon>Dothideomycetes</taxon>
        <taxon>Dothideomycetidae</taxon>
        <taxon>Dothideales</taxon>
        <taxon>Saccotheciaceae</taxon>
        <taxon>Aureobasidium</taxon>
    </lineage>
</organism>
<name>A0A074X8I3_AURPU</name>
<keyword evidence="2" id="KW-1185">Reference proteome</keyword>
<accession>A0A074X8I3</accession>
<reference evidence="1 2" key="1">
    <citation type="journal article" date="2014" name="BMC Genomics">
        <title>Genome sequencing of four Aureobasidium pullulans varieties: biotechnological potential, stress tolerance, and description of new species.</title>
        <authorList>
            <person name="Gostin Ar C."/>
            <person name="Ohm R.A."/>
            <person name="Kogej T."/>
            <person name="Sonjak S."/>
            <person name="Turk M."/>
            <person name="Zajc J."/>
            <person name="Zalar P."/>
            <person name="Grube M."/>
            <person name="Sun H."/>
            <person name="Han J."/>
            <person name="Sharma A."/>
            <person name="Chiniquy J."/>
            <person name="Ngan C.Y."/>
            <person name="Lipzen A."/>
            <person name="Barry K."/>
            <person name="Grigoriev I.V."/>
            <person name="Gunde-Cimerman N."/>
        </authorList>
    </citation>
    <scope>NUCLEOTIDE SEQUENCE [LARGE SCALE GENOMIC DNA]</scope>
    <source>
        <strain evidence="1 2">EXF-150</strain>
    </source>
</reference>
<gene>
    <name evidence="1" type="ORF">M438DRAFT_357605</name>
</gene>
<dbReference type="Proteomes" id="UP000030706">
    <property type="component" value="Unassembled WGS sequence"/>
</dbReference>
<proteinExistence type="predicted"/>
<dbReference type="RefSeq" id="XP_029757830.1">
    <property type="nucleotide sequence ID" value="XM_029907184.1"/>
</dbReference>